<dbReference type="STRING" id="6239.C36A4.3.1"/>
<evidence type="ECO:0000256" key="2">
    <source>
        <dbReference type="ARBA" id="ARBA00010617"/>
    </source>
</evidence>
<dbReference type="GO" id="GO:0020037">
    <property type="term" value="F:heme binding"/>
    <property type="evidence" value="ECO:0007669"/>
    <property type="project" value="InterPro"/>
</dbReference>
<keyword evidence="14" id="KW-1267">Proteomics identification</keyword>
<keyword evidence="4 8" id="KW-0479">Metal-binding</keyword>
<dbReference type="InterPro" id="IPR036396">
    <property type="entry name" value="Cyt_P450_sf"/>
</dbReference>
<evidence type="ECO:0000256" key="10">
    <source>
        <dbReference type="SAM" id="Phobius"/>
    </source>
</evidence>
<keyword evidence="10" id="KW-1133">Transmembrane helix</keyword>
<evidence type="ECO:0000256" key="7">
    <source>
        <dbReference type="ARBA" id="ARBA00023033"/>
    </source>
</evidence>
<dbReference type="Gene3D" id="1.10.630.10">
    <property type="entry name" value="Cytochrome P450"/>
    <property type="match status" value="1"/>
</dbReference>
<dbReference type="OMA" id="PLMCVAT"/>
<dbReference type="InParanoid" id="Q1HB05"/>
<dbReference type="Pfam" id="PF00067">
    <property type="entry name" value="p450"/>
    <property type="match status" value="1"/>
</dbReference>
<dbReference type="eggNOG" id="KOG0158">
    <property type="taxonomic scope" value="Eukaryota"/>
</dbReference>
<dbReference type="AlphaFoldDB" id="Q1HB05"/>
<dbReference type="FunCoup" id="Q1HB05">
    <property type="interactions" value="39"/>
</dbReference>
<sequence>MAFLILTSILVSLVSFIIYVILARKERFRLRGKIGLSGPEPHWLMGNLKQIIERKAKLGYDDSYDWYNKLHKQFGETFGIYFGTQLNINITNEEDIKEVFIKNFSNFSDRTPPPIIEDNKLKESLLQNTYESGWKHTRSAIAPIFSTGKMKAMHETIHSKVDLFLEILKEKASSGQKWDIYDDFQGLTLDVIGKCAFAIDSNCQRDRNDVFYVNARKFITNIDIRHSKIISTSFLFPELSKLWKVLYRFTDLAKAEIPLVEGLADVYERRRGGEGSDSVDLLKLLLNREDDKSKPMTKQEVIENCFAFLLAGYETTSTAMTYCSYLLSKYPNVQQKLYEEIMEAKENGGLTYDSIHNMKYLDYVYKETLRCYPPVIHFSNRRCLKDITIRGQFYPKGAIVVCLPHTVHRNPENWDSPEEFHPERFENWEEKSSSLKWIPFGVGPRYCVGMRFAEMEFKTTIAKLLDTFELKQFEGEADLIPDCNGVIMRPKDPVRLHLKPRN</sequence>
<dbReference type="PaxDb" id="6239-C36A4.3"/>
<dbReference type="PANTHER" id="PTHR24292">
    <property type="entry name" value="CYTOCHROME P450"/>
    <property type="match status" value="1"/>
</dbReference>
<evidence type="ECO:0000256" key="1">
    <source>
        <dbReference type="ARBA" id="ARBA00001971"/>
    </source>
</evidence>
<dbReference type="InterPro" id="IPR001128">
    <property type="entry name" value="Cyt_P450"/>
</dbReference>
<keyword evidence="10" id="KW-0472">Membrane</keyword>
<evidence type="ECO:0000313" key="13">
    <source>
        <dbReference type="WormBase" id="C36A4.3"/>
    </source>
</evidence>
<dbReference type="SUPFAM" id="SSF48264">
    <property type="entry name" value="Cytochrome P450"/>
    <property type="match status" value="1"/>
</dbReference>
<comment type="similarity">
    <text evidence="2 9">Belongs to the cytochrome P450 family.</text>
</comment>
<dbReference type="PRINTS" id="PR00385">
    <property type="entry name" value="P450"/>
</dbReference>
<dbReference type="InterPro" id="IPR002401">
    <property type="entry name" value="Cyt_P450_E_grp-I"/>
</dbReference>
<evidence type="ECO:0007829" key="14">
    <source>
        <dbReference type="PeptideAtlas" id="Q1HB05"/>
    </source>
</evidence>
<dbReference type="GO" id="GO:0005506">
    <property type="term" value="F:iron ion binding"/>
    <property type="evidence" value="ECO:0007669"/>
    <property type="project" value="InterPro"/>
</dbReference>
<gene>
    <name evidence="13" type="primary">cyp-25a3</name>
    <name evidence="11" type="synonym">cyp-25A3</name>
    <name evidence="13" type="ORF">C36A4.3</name>
    <name evidence="11" type="ORF">CELE_C36A4.3</name>
</gene>
<keyword evidence="6 8" id="KW-0408">Iron</keyword>
<feature type="binding site" description="axial binding residue" evidence="8">
    <location>
        <position position="447"/>
    </location>
    <ligand>
        <name>heme</name>
        <dbReference type="ChEBI" id="CHEBI:30413"/>
    </ligand>
    <ligandPart>
        <name>Fe</name>
        <dbReference type="ChEBI" id="CHEBI:18248"/>
    </ligandPart>
</feature>
<dbReference type="CDD" id="cd11055">
    <property type="entry name" value="CYP3A-like"/>
    <property type="match status" value="1"/>
</dbReference>
<organism evidence="11 12">
    <name type="scientific">Caenorhabditis elegans</name>
    <dbReference type="NCBI Taxonomy" id="6239"/>
    <lineage>
        <taxon>Eukaryota</taxon>
        <taxon>Metazoa</taxon>
        <taxon>Ecdysozoa</taxon>
        <taxon>Nematoda</taxon>
        <taxon>Chromadorea</taxon>
        <taxon>Rhabditida</taxon>
        <taxon>Rhabditina</taxon>
        <taxon>Rhabditomorpha</taxon>
        <taxon>Rhabditoidea</taxon>
        <taxon>Rhabditidae</taxon>
        <taxon>Peloderinae</taxon>
        <taxon>Caenorhabditis</taxon>
    </lineage>
</organism>
<accession>Q1HB05</accession>
<dbReference type="AGR" id="WB:WBGene00014697"/>
<keyword evidence="7 9" id="KW-0503">Monooxygenase</keyword>
<dbReference type="Bgee" id="WBGene00014697">
    <property type="expression patterns" value="Expressed in larva and 3 other cell types or tissues"/>
</dbReference>
<dbReference type="PhylomeDB" id="Q1HB05"/>
<dbReference type="Proteomes" id="UP000001940">
    <property type="component" value="Chromosome III"/>
</dbReference>
<keyword evidence="12" id="KW-1185">Reference proteome</keyword>
<dbReference type="GO" id="GO:0004497">
    <property type="term" value="F:monooxygenase activity"/>
    <property type="evidence" value="ECO:0007669"/>
    <property type="project" value="UniProtKB-KW"/>
</dbReference>
<evidence type="ECO:0000256" key="8">
    <source>
        <dbReference type="PIRSR" id="PIRSR602401-1"/>
    </source>
</evidence>
<evidence type="ECO:0000256" key="4">
    <source>
        <dbReference type="ARBA" id="ARBA00022723"/>
    </source>
</evidence>
<comment type="cofactor">
    <cofactor evidence="1 8">
        <name>heme</name>
        <dbReference type="ChEBI" id="CHEBI:30413"/>
    </cofactor>
</comment>
<evidence type="ECO:0000256" key="9">
    <source>
        <dbReference type="RuleBase" id="RU000461"/>
    </source>
</evidence>
<dbReference type="InterPro" id="IPR050476">
    <property type="entry name" value="Insect_CytP450_Detox"/>
</dbReference>
<dbReference type="EMBL" id="BX284603">
    <property type="protein sequence ID" value="CAK12849.1"/>
    <property type="molecule type" value="Genomic_DNA"/>
</dbReference>
<dbReference type="PRINTS" id="PR00463">
    <property type="entry name" value="EP450I"/>
</dbReference>
<dbReference type="FunFam" id="1.10.630.10:FF:000182">
    <property type="entry name" value="Cytochrome P450 3A4"/>
    <property type="match status" value="1"/>
</dbReference>
<dbReference type="SMR" id="Q1HB05"/>
<protein>
    <submittedName>
        <fullName evidence="11">Cytochrome P450</fullName>
    </submittedName>
</protein>
<dbReference type="GeneID" id="4363046"/>
<keyword evidence="3 8" id="KW-0349">Heme</keyword>
<dbReference type="PeptideAtlas" id="Q1HB05"/>
<dbReference type="InterPro" id="IPR017972">
    <property type="entry name" value="Cyt_P450_CS"/>
</dbReference>
<dbReference type="GO" id="GO:0016705">
    <property type="term" value="F:oxidoreductase activity, acting on paired donors, with incorporation or reduction of molecular oxygen"/>
    <property type="evidence" value="ECO:0007669"/>
    <property type="project" value="InterPro"/>
</dbReference>
<evidence type="ECO:0000256" key="3">
    <source>
        <dbReference type="ARBA" id="ARBA00022617"/>
    </source>
</evidence>
<dbReference type="PROSITE" id="PS00086">
    <property type="entry name" value="CYTOCHROME_P450"/>
    <property type="match status" value="1"/>
</dbReference>
<evidence type="ECO:0000313" key="11">
    <source>
        <dbReference type="EMBL" id="CAK12849.1"/>
    </source>
</evidence>
<dbReference type="OrthoDB" id="2789670at2759"/>
<dbReference type="UCSC" id="C36A4.3">
    <property type="organism name" value="c. elegans"/>
</dbReference>
<keyword evidence="10" id="KW-0812">Transmembrane</keyword>
<dbReference type="HOGENOM" id="CLU_001570_5_2_1"/>
<dbReference type="PANTHER" id="PTHR24292:SF102">
    <property type="entry name" value="CYTOCHROME P450 FAMILY-RELATED"/>
    <property type="match status" value="1"/>
</dbReference>
<dbReference type="KEGG" id="cel:CELE_C36A4.3"/>
<dbReference type="RefSeq" id="NP_001040850.1">
    <property type="nucleotide sequence ID" value="NM_001047385.5"/>
</dbReference>
<evidence type="ECO:0000256" key="5">
    <source>
        <dbReference type="ARBA" id="ARBA00023002"/>
    </source>
</evidence>
<evidence type="ECO:0000313" key="12">
    <source>
        <dbReference type="Proteomes" id="UP000001940"/>
    </source>
</evidence>
<evidence type="ECO:0000256" key="6">
    <source>
        <dbReference type="ARBA" id="ARBA00023004"/>
    </source>
</evidence>
<feature type="transmembrane region" description="Helical" evidence="10">
    <location>
        <begin position="6"/>
        <end position="23"/>
    </location>
</feature>
<proteinExistence type="evidence at protein level"/>
<dbReference type="CTD" id="4363046"/>
<keyword evidence="5 9" id="KW-0560">Oxidoreductase</keyword>
<name>Q1HB05_CAEEL</name>
<reference evidence="11 12" key="1">
    <citation type="journal article" date="1998" name="Science">
        <title>Genome sequence of the nematode C. elegans: a platform for investigating biology.</title>
        <authorList>
            <consortium name="The C. elegans sequencing consortium"/>
            <person name="Sulson J.E."/>
            <person name="Waterston R."/>
        </authorList>
    </citation>
    <scope>NUCLEOTIDE SEQUENCE [LARGE SCALE GENOMIC DNA]</scope>
    <source>
        <strain evidence="11 12">Bristol N2</strain>
    </source>
</reference>
<dbReference type="WormBase" id="C36A4.3">
    <property type="protein sequence ID" value="CE40224"/>
    <property type="gene ID" value="WBGene00014697"/>
    <property type="gene designation" value="cyp-25A3"/>
</dbReference>